<proteinExistence type="predicted"/>
<dbReference type="OrthoDB" id="9799092at2"/>
<keyword evidence="2" id="KW-1185">Reference proteome</keyword>
<dbReference type="SUPFAM" id="SSF81301">
    <property type="entry name" value="Nucleotidyltransferase"/>
    <property type="match status" value="1"/>
</dbReference>
<dbReference type="Gene3D" id="3.30.460.10">
    <property type="entry name" value="Beta Polymerase, domain 2"/>
    <property type="match status" value="1"/>
</dbReference>
<name>A0A177ZLZ3_9BACI</name>
<dbReference type="PATRIC" id="fig|217031.6.peg.3377"/>
<comment type="caution">
    <text evidence="1">The sequence shown here is derived from an EMBL/GenBank/DDBJ whole genome shotgun (WGS) entry which is preliminary data.</text>
</comment>
<dbReference type="RefSeq" id="WP_057982891.1">
    <property type="nucleotide sequence ID" value="NZ_LDJR01000056.1"/>
</dbReference>
<evidence type="ECO:0000313" key="1">
    <source>
        <dbReference type="EMBL" id="OAK68509.1"/>
    </source>
</evidence>
<dbReference type="EMBL" id="LDJR01000056">
    <property type="protein sequence ID" value="OAK68509.1"/>
    <property type="molecule type" value="Genomic_DNA"/>
</dbReference>
<dbReference type="AlphaFoldDB" id="A0A177ZLZ3"/>
<gene>
    <name evidence="1" type="ORF">ABB05_15655</name>
</gene>
<dbReference type="Proteomes" id="UP000077881">
    <property type="component" value="Unassembled WGS sequence"/>
</dbReference>
<reference evidence="1 2" key="1">
    <citation type="submission" date="2015-05" db="EMBL/GenBank/DDBJ databases">
        <title>Comparison of genome.</title>
        <authorList>
            <person name="Zheng Z."/>
            <person name="Sun M."/>
        </authorList>
    </citation>
    <scope>NUCLEOTIDE SEQUENCE [LARGE SCALE GENOMIC DNA]</scope>
    <source>
        <strain evidence="1 2">G25-74</strain>
    </source>
</reference>
<dbReference type="InterPro" id="IPR007344">
    <property type="entry name" value="GrpB/CoaE"/>
</dbReference>
<accession>A0A177ZLZ3</accession>
<evidence type="ECO:0000313" key="2">
    <source>
        <dbReference type="Proteomes" id="UP000077881"/>
    </source>
</evidence>
<protein>
    <submittedName>
        <fullName evidence="1">Glutamate-rich protein GrpB</fullName>
    </submittedName>
</protein>
<dbReference type="InterPro" id="IPR043519">
    <property type="entry name" value="NT_sf"/>
</dbReference>
<dbReference type="PANTHER" id="PTHR34822">
    <property type="entry name" value="GRPB DOMAIN PROTEIN (AFU_ORTHOLOGUE AFUA_1G01530)"/>
    <property type="match status" value="1"/>
</dbReference>
<sequence>MAKSTVQLVDYTPKWERQFVEEKMKIIAVIGGEISGIEHIGSTAIKGMKAKPIIDIMVGVQDLQEVPQFVKSLEKIEFEYVPKPEWSDRKFFRKGEWGQGTCHLHICEIDSMEWKEKLWFRDYLRANPQVANEYIAVKKDLAARYIRDRPTYTKEKAPFIRNVIELAGKGRKS</sequence>
<dbReference type="Pfam" id="PF04229">
    <property type="entry name" value="GrpB"/>
    <property type="match status" value="1"/>
</dbReference>
<dbReference type="PANTHER" id="PTHR34822:SF1">
    <property type="entry name" value="GRPB FAMILY PROTEIN"/>
    <property type="match status" value="1"/>
</dbReference>
<organism evidence="1 2">
    <name type="scientific">Lederbergia galactosidilytica</name>
    <dbReference type="NCBI Taxonomy" id="217031"/>
    <lineage>
        <taxon>Bacteria</taxon>
        <taxon>Bacillati</taxon>
        <taxon>Bacillota</taxon>
        <taxon>Bacilli</taxon>
        <taxon>Bacillales</taxon>
        <taxon>Bacillaceae</taxon>
        <taxon>Lederbergia</taxon>
    </lineage>
</organism>
<dbReference type="STRING" id="217031.ABB05_15655"/>